<keyword evidence="9" id="KW-1185">Reference proteome</keyword>
<evidence type="ECO:0000313" key="10">
    <source>
        <dbReference type="WBParaSite" id="BXY_0189900.1"/>
    </source>
</evidence>
<dbReference type="Proteomes" id="UP000095284">
    <property type="component" value="Unplaced"/>
</dbReference>
<organism evidence="8 10">
    <name type="scientific">Bursaphelenchus xylophilus</name>
    <name type="common">Pinewood nematode worm</name>
    <name type="synonym">Aphelenchoides xylophilus</name>
    <dbReference type="NCBI Taxonomy" id="6326"/>
    <lineage>
        <taxon>Eukaryota</taxon>
        <taxon>Metazoa</taxon>
        <taxon>Ecdysozoa</taxon>
        <taxon>Nematoda</taxon>
        <taxon>Chromadorea</taxon>
        <taxon>Rhabditida</taxon>
        <taxon>Tylenchina</taxon>
        <taxon>Tylenchomorpha</taxon>
        <taxon>Aphelenchoidea</taxon>
        <taxon>Aphelenchoididae</taxon>
        <taxon>Bursaphelenchus</taxon>
    </lineage>
</organism>
<dbReference type="AlphaFoldDB" id="A0A1I7RMG4"/>
<feature type="transmembrane region" description="Helical" evidence="6">
    <location>
        <begin position="243"/>
        <end position="261"/>
    </location>
</feature>
<dbReference type="InterPro" id="IPR019421">
    <property type="entry name" value="7TM_GPCR_serpentine_rcpt_Srd"/>
</dbReference>
<feature type="transmembrane region" description="Helical" evidence="6">
    <location>
        <begin position="52"/>
        <end position="75"/>
    </location>
</feature>
<dbReference type="EMBL" id="CAJFDI010000004">
    <property type="protein sequence ID" value="CAD5228043.1"/>
    <property type="molecule type" value="Genomic_DNA"/>
</dbReference>
<proteinExistence type="inferred from homology"/>
<evidence type="ECO:0000313" key="9">
    <source>
        <dbReference type="Proteomes" id="UP000659654"/>
    </source>
</evidence>
<reference evidence="10" key="1">
    <citation type="submission" date="2016-11" db="UniProtKB">
        <authorList>
            <consortium name="WormBaseParasite"/>
        </authorList>
    </citation>
    <scope>IDENTIFICATION</scope>
</reference>
<dbReference type="Proteomes" id="UP000659654">
    <property type="component" value="Unassembled WGS sequence"/>
</dbReference>
<feature type="transmembrane region" description="Helical" evidence="6">
    <location>
        <begin position="190"/>
        <end position="215"/>
    </location>
</feature>
<dbReference type="Pfam" id="PF10317">
    <property type="entry name" value="7TM_GPCR_Srd"/>
    <property type="match status" value="1"/>
</dbReference>
<feature type="transmembrane region" description="Helical" evidence="6">
    <location>
        <begin position="128"/>
        <end position="148"/>
    </location>
</feature>
<dbReference type="InterPro" id="IPR050920">
    <property type="entry name" value="Nematode_rcpt-like_delta"/>
</dbReference>
<protein>
    <submittedName>
        <fullName evidence="7">(pine wood nematode) hypothetical protein</fullName>
    </submittedName>
</protein>
<dbReference type="WBParaSite" id="BXY_0189900.1">
    <property type="protein sequence ID" value="BXY_0189900.1"/>
    <property type="gene ID" value="BXY_0189900"/>
</dbReference>
<name>A0A1I7RMG4_BURXY</name>
<keyword evidence="3 6" id="KW-0812">Transmembrane</keyword>
<keyword evidence="4 6" id="KW-1133">Transmembrane helix</keyword>
<feature type="transmembrane region" description="Helical" evidence="6">
    <location>
        <begin position="87"/>
        <end position="108"/>
    </location>
</feature>
<comment type="similarity">
    <text evidence="2">Belongs to the nematode receptor-like protein srd family.</text>
</comment>
<dbReference type="Proteomes" id="UP000582659">
    <property type="component" value="Unassembled WGS sequence"/>
</dbReference>
<evidence type="ECO:0000256" key="3">
    <source>
        <dbReference type="ARBA" id="ARBA00022692"/>
    </source>
</evidence>
<reference evidence="7" key="2">
    <citation type="submission" date="2020-09" db="EMBL/GenBank/DDBJ databases">
        <authorList>
            <person name="Kikuchi T."/>
        </authorList>
    </citation>
    <scope>NUCLEOTIDE SEQUENCE</scope>
    <source>
        <strain evidence="7">Ka4C1</strain>
    </source>
</reference>
<dbReference type="EMBL" id="CAJFCV020000004">
    <property type="protein sequence ID" value="CAG9118465.1"/>
    <property type="molecule type" value="Genomic_DNA"/>
</dbReference>
<feature type="transmembrane region" description="Helical" evidence="6">
    <location>
        <begin position="12"/>
        <end position="31"/>
    </location>
</feature>
<evidence type="ECO:0000256" key="4">
    <source>
        <dbReference type="ARBA" id="ARBA00022989"/>
    </source>
</evidence>
<keyword evidence="5 6" id="KW-0472">Membrane</keyword>
<dbReference type="Gene3D" id="1.20.1070.10">
    <property type="entry name" value="Rhodopsin 7-helix transmembrane proteins"/>
    <property type="match status" value="1"/>
</dbReference>
<evidence type="ECO:0000256" key="6">
    <source>
        <dbReference type="SAM" id="Phobius"/>
    </source>
</evidence>
<gene>
    <name evidence="7" type="ORF">BXYJ_LOCUS10247</name>
</gene>
<dbReference type="SUPFAM" id="SSF81321">
    <property type="entry name" value="Family A G protein-coupled receptor-like"/>
    <property type="match status" value="1"/>
</dbReference>
<dbReference type="GO" id="GO:0016020">
    <property type="term" value="C:membrane"/>
    <property type="evidence" value="ECO:0007669"/>
    <property type="project" value="UniProtKB-SubCell"/>
</dbReference>
<evidence type="ECO:0000256" key="5">
    <source>
        <dbReference type="ARBA" id="ARBA00023136"/>
    </source>
</evidence>
<dbReference type="PANTHER" id="PTHR22945:SF40">
    <property type="entry name" value="SERPENTINE RECEPTOR, CLASS D (DELTA)-RELATED"/>
    <property type="match status" value="1"/>
</dbReference>
<dbReference type="SMR" id="A0A1I7RMG4"/>
<comment type="subcellular location">
    <subcellularLocation>
        <location evidence="1">Membrane</location>
        <topology evidence="1">Multi-pass membrane protein</topology>
    </subcellularLocation>
</comment>
<feature type="transmembrane region" description="Helical" evidence="6">
    <location>
        <begin position="281"/>
        <end position="301"/>
    </location>
</feature>
<evidence type="ECO:0000313" key="7">
    <source>
        <dbReference type="EMBL" id="CAD5228043.1"/>
    </source>
</evidence>
<sequence>MLDISLYVISDVLSFIFAVSANLTLLYLIAYKTPLQMRGYSTVLRVHAFNDLYYCILNFSTTVETFSYAGNLYLVLSGFIRHVSAEYGWILFCAYYQGIMLELCLTPIDFYYRYQTVCKNRTLPAHRVYLMFAGIFFLTFLHAFPVYLSFGKFGPSFDGIEEAEATLNLQELIGTTENTPSFTFSSTNQFMFYVNLGILFSGFAVVYCMVIWAFAKIHKTVKRHARSNKSSRVARMEQQINKVILLQFIIPFLGNGAPVMLTTTTSMLRIDFAELGKISRVLCAWIAVLKPVVTISLIPTYRRRVLGLARINVLSSTMSSADQEATKPNGLSRVNTISSQAVLKPSDT</sequence>
<accession>A0A1I7RMG4</accession>
<evidence type="ECO:0000256" key="1">
    <source>
        <dbReference type="ARBA" id="ARBA00004141"/>
    </source>
</evidence>
<dbReference type="OrthoDB" id="5818102at2759"/>
<evidence type="ECO:0000313" key="8">
    <source>
        <dbReference type="Proteomes" id="UP000095284"/>
    </source>
</evidence>
<dbReference type="PANTHER" id="PTHR22945">
    <property type="entry name" value="SERPENTINE RECEPTOR, CLASS D DELTA"/>
    <property type="match status" value="1"/>
</dbReference>
<evidence type="ECO:0000256" key="2">
    <source>
        <dbReference type="ARBA" id="ARBA00009166"/>
    </source>
</evidence>